<accession>Q6YRV3</accession>
<dbReference type="InterPro" id="IPR019650">
    <property type="entry name" value="DUF2513"/>
</dbReference>
<dbReference type="EMBL" id="AP006585">
    <property type="protein sequence ID" value="BAD02108.1"/>
    <property type="molecule type" value="Genomic_DNA"/>
</dbReference>
<evidence type="ECO:0000313" key="1">
    <source>
        <dbReference type="EMBL" id="BAD02108.1"/>
    </source>
</evidence>
<organism evidence="1 2">
    <name type="scientific">Synechocystis sp. (strain ATCC 27184 / PCC 6803 / Kazusa)</name>
    <dbReference type="NCBI Taxonomy" id="1111708"/>
    <lineage>
        <taxon>Bacteria</taxon>
        <taxon>Bacillati</taxon>
        <taxon>Cyanobacteriota</taxon>
        <taxon>Cyanophyceae</taxon>
        <taxon>Synechococcales</taxon>
        <taxon>Merismopediaceae</taxon>
        <taxon>Synechocystis</taxon>
    </lineage>
</organism>
<dbReference type="InParanoid" id="Q6YRV3"/>
<dbReference type="AlphaFoldDB" id="Q6YRV3"/>
<protein>
    <submittedName>
        <fullName evidence="1">Slr6051 protein</fullName>
    </submittedName>
</protein>
<proteinExistence type="predicted"/>
<name>Q6YRV3_SYNY3</name>
<keyword evidence="1" id="KW-0614">Plasmid</keyword>
<geneLocation type="plasmid" evidence="1 2">
    <name>pSYSX</name>
</geneLocation>
<dbReference type="Pfam" id="PF10711">
    <property type="entry name" value="DUF2513"/>
    <property type="match status" value="1"/>
</dbReference>
<dbReference type="KEGG" id="syn:slr6051"/>
<dbReference type="EnsemblBacteria" id="BAD02108">
    <property type="protein sequence ID" value="BAD02108"/>
    <property type="gene ID" value="BAD02108"/>
</dbReference>
<sequence>MKRDMELIKKILLAVEEKNTFYEPFSSSELGIQGYEDAELVYHLKLAHEAGLIEIMGNKPVQTMGETPQYFVKSLTWEGHEFLEASKNPTVWNKVIKTMQDKGVGMGFDILKGLLLQETIHLVGLK</sequence>
<dbReference type="Proteomes" id="UP000001425">
    <property type="component" value="Plasmid pSYSX"/>
</dbReference>
<gene>
    <name evidence="1" type="ordered locus">slr6051</name>
</gene>
<keyword evidence="2" id="KW-1185">Reference proteome</keyword>
<evidence type="ECO:0000313" key="2">
    <source>
        <dbReference type="Proteomes" id="UP000001425"/>
    </source>
</evidence>
<reference evidence="1 2" key="1">
    <citation type="journal article" date="2003" name="DNA Res.">
        <title>Structural analysis of four large plasmids harboring in a unicellular cyanobacterium, Synechocystis sp. PCC 6803.</title>
        <authorList>
            <person name="Kaneko T."/>
            <person name="Nakamura Y."/>
            <person name="Sasamoto S."/>
            <person name="Watanabe A."/>
            <person name="Kohara M."/>
            <person name="Matsumoto M."/>
            <person name="Shimpo S."/>
            <person name="Yamada M."/>
            <person name="Tabata S."/>
        </authorList>
    </citation>
    <scope>NUCLEOTIDE SEQUENCE [LARGE SCALE GENOMIC DNA]</scope>
    <source>
        <strain evidence="2">ATCC 27184 / PCC 6803 / Kazusa</strain>
    </source>
</reference>